<dbReference type="AlphaFoldDB" id="A0ABD0XR04"/>
<accession>A0ABD0XR04</accession>
<protein>
    <submittedName>
        <fullName evidence="1">Uncharacterized protein</fullName>
    </submittedName>
</protein>
<evidence type="ECO:0000313" key="2">
    <source>
        <dbReference type="Proteomes" id="UP001557470"/>
    </source>
</evidence>
<dbReference type="EMBL" id="JAGEUA010000001">
    <property type="protein sequence ID" value="KAL1023725.1"/>
    <property type="molecule type" value="Genomic_DNA"/>
</dbReference>
<dbReference type="Proteomes" id="UP001557470">
    <property type="component" value="Unassembled WGS sequence"/>
</dbReference>
<evidence type="ECO:0000313" key="1">
    <source>
        <dbReference type="EMBL" id="KAL1023725.1"/>
    </source>
</evidence>
<proteinExistence type="predicted"/>
<name>A0ABD0XR04_UMBPY</name>
<organism evidence="1 2">
    <name type="scientific">Umbra pygmaea</name>
    <name type="common">Eastern mudminnow</name>
    <dbReference type="NCBI Taxonomy" id="75934"/>
    <lineage>
        <taxon>Eukaryota</taxon>
        <taxon>Metazoa</taxon>
        <taxon>Chordata</taxon>
        <taxon>Craniata</taxon>
        <taxon>Vertebrata</taxon>
        <taxon>Euteleostomi</taxon>
        <taxon>Actinopterygii</taxon>
        <taxon>Neopterygii</taxon>
        <taxon>Teleostei</taxon>
        <taxon>Protacanthopterygii</taxon>
        <taxon>Esociformes</taxon>
        <taxon>Umbridae</taxon>
        <taxon>Umbra</taxon>
    </lineage>
</organism>
<sequence>MLFNRISLNTERRDRRQSRRTYIIFRVIGSKATQVCLTPEKRCINCDNMASSSLRRKLC</sequence>
<gene>
    <name evidence="1" type="ORF">UPYG_G00045200</name>
</gene>
<comment type="caution">
    <text evidence="1">The sequence shown here is derived from an EMBL/GenBank/DDBJ whole genome shotgun (WGS) entry which is preliminary data.</text>
</comment>
<keyword evidence="2" id="KW-1185">Reference proteome</keyword>
<reference evidence="1 2" key="1">
    <citation type="submission" date="2024-06" db="EMBL/GenBank/DDBJ databases">
        <authorList>
            <person name="Pan Q."/>
            <person name="Wen M."/>
            <person name="Jouanno E."/>
            <person name="Zahm M."/>
            <person name="Klopp C."/>
            <person name="Cabau C."/>
            <person name="Louis A."/>
            <person name="Berthelot C."/>
            <person name="Parey E."/>
            <person name="Roest Crollius H."/>
            <person name="Montfort J."/>
            <person name="Robinson-Rechavi M."/>
            <person name="Bouchez O."/>
            <person name="Lampietro C."/>
            <person name="Lopez Roques C."/>
            <person name="Donnadieu C."/>
            <person name="Postlethwait J."/>
            <person name="Bobe J."/>
            <person name="Verreycken H."/>
            <person name="Guiguen Y."/>
        </authorList>
    </citation>
    <scope>NUCLEOTIDE SEQUENCE [LARGE SCALE GENOMIC DNA]</scope>
    <source>
        <strain evidence="1">Up_M1</strain>
        <tissue evidence="1">Testis</tissue>
    </source>
</reference>